<accession>A0A0F9S9Q0</accession>
<sequence>MASKERGLICTGESVRAFLADRKSQTRRVAKLPKEWHTGVGAFKNNPHGDEVFVIHGDCGTKTMYCPYGRVGDKLYVKETFQIEQYTFRRNCVGGKYLTDNKEFWTEVTQREYNLIMKRKFPLRVTSGRFMYKSLARIWREIAGVRLERVQDITPENCEKEGLKLTTNPNLLQGKYRRILEDFKNLWDSINAKRGYPWSDEELPEGMKTGHGRILYGNPWVWVLELRKVNDAEKTKG</sequence>
<protein>
    <submittedName>
        <fullName evidence="1">Uncharacterized protein</fullName>
    </submittedName>
</protein>
<proteinExistence type="predicted"/>
<comment type="caution">
    <text evidence="1">The sequence shown here is derived from an EMBL/GenBank/DDBJ whole genome shotgun (WGS) entry which is preliminary data.</text>
</comment>
<name>A0A0F9S9Q0_9ZZZZ</name>
<reference evidence="1" key="1">
    <citation type="journal article" date="2015" name="Nature">
        <title>Complex archaea that bridge the gap between prokaryotes and eukaryotes.</title>
        <authorList>
            <person name="Spang A."/>
            <person name="Saw J.H."/>
            <person name="Jorgensen S.L."/>
            <person name="Zaremba-Niedzwiedzka K."/>
            <person name="Martijn J."/>
            <person name="Lind A.E."/>
            <person name="van Eijk R."/>
            <person name="Schleper C."/>
            <person name="Guy L."/>
            <person name="Ettema T.J."/>
        </authorList>
    </citation>
    <scope>NUCLEOTIDE SEQUENCE</scope>
</reference>
<organism evidence="1">
    <name type="scientific">marine sediment metagenome</name>
    <dbReference type="NCBI Taxonomy" id="412755"/>
    <lineage>
        <taxon>unclassified sequences</taxon>
        <taxon>metagenomes</taxon>
        <taxon>ecological metagenomes</taxon>
    </lineage>
</organism>
<dbReference type="EMBL" id="LAZR01002748">
    <property type="protein sequence ID" value="KKN26093.1"/>
    <property type="molecule type" value="Genomic_DNA"/>
</dbReference>
<evidence type="ECO:0000313" key="1">
    <source>
        <dbReference type="EMBL" id="KKN26093.1"/>
    </source>
</evidence>
<dbReference type="AlphaFoldDB" id="A0A0F9S9Q0"/>
<gene>
    <name evidence="1" type="ORF">LCGC14_0878100</name>
</gene>